<name>A0LWH2_ACIC1</name>
<gene>
    <name evidence="3" type="ordered locus">Acel_2010</name>
</gene>
<feature type="region of interest" description="Disordered" evidence="1">
    <location>
        <begin position="28"/>
        <end position="57"/>
    </location>
</feature>
<evidence type="ECO:0008006" key="5">
    <source>
        <dbReference type="Google" id="ProtNLM"/>
    </source>
</evidence>
<accession>A0LWH2</accession>
<dbReference type="EMBL" id="CP000481">
    <property type="protein sequence ID" value="ABK53782.1"/>
    <property type="molecule type" value="Genomic_DNA"/>
</dbReference>
<dbReference type="Proteomes" id="UP000008221">
    <property type="component" value="Chromosome"/>
</dbReference>
<keyword evidence="2" id="KW-0732">Signal</keyword>
<dbReference type="OrthoDB" id="9813892at2"/>
<keyword evidence="4" id="KW-1185">Reference proteome</keyword>
<proteinExistence type="predicted"/>
<dbReference type="KEGG" id="ace:Acel_2010"/>
<organism evidence="3 4">
    <name type="scientific">Acidothermus cellulolyticus (strain ATCC 43068 / DSM 8971 / 11B)</name>
    <dbReference type="NCBI Taxonomy" id="351607"/>
    <lineage>
        <taxon>Bacteria</taxon>
        <taxon>Bacillati</taxon>
        <taxon>Actinomycetota</taxon>
        <taxon>Actinomycetes</taxon>
        <taxon>Acidothermales</taxon>
        <taxon>Acidothermaceae</taxon>
        <taxon>Acidothermus</taxon>
    </lineage>
</organism>
<dbReference type="AlphaFoldDB" id="A0LWH2"/>
<feature type="signal peptide" evidence="2">
    <location>
        <begin position="1"/>
        <end position="22"/>
    </location>
</feature>
<evidence type="ECO:0000256" key="2">
    <source>
        <dbReference type="SAM" id="SignalP"/>
    </source>
</evidence>
<dbReference type="InterPro" id="IPR015943">
    <property type="entry name" value="WD40/YVTN_repeat-like_dom_sf"/>
</dbReference>
<dbReference type="STRING" id="351607.Acel_2010"/>
<dbReference type="eggNOG" id="COG4447">
    <property type="taxonomic scope" value="Bacteria"/>
</dbReference>
<dbReference type="SUPFAM" id="SSF110296">
    <property type="entry name" value="Oligoxyloglucan reducing end-specific cellobiohydrolase"/>
    <property type="match status" value="2"/>
</dbReference>
<dbReference type="HOGENOM" id="CLU_680826_0_0_11"/>
<feature type="chain" id="PRO_5002627475" description="Glycosyl hydrolase, BNR repeat-containing protein" evidence="2">
    <location>
        <begin position="23"/>
        <end position="404"/>
    </location>
</feature>
<evidence type="ECO:0000313" key="4">
    <source>
        <dbReference type="Proteomes" id="UP000008221"/>
    </source>
</evidence>
<dbReference type="InParanoid" id="A0LWH2"/>
<evidence type="ECO:0000313" key="3">
    <source>
        <dbReference type="EMBL" id="ABK53782.1"/>
    </source>
</evidence>
<protein>
    <recommendedName>
        <fullName evidence="5">Glycosyl hydrolase, BNR repeat-containing protein</fullName>
    </recommendedName>
</protein>
<dbReference type="CDD" id="cd15482">
    <property type="entry name" value="Sialidase_non-viral"/>
    <property type="match status" value="1"/>
</dbReference>
<dbReference type="Gene3D" id="2.130.10.10">
    <property type="entry name" value="YVTN repeat-like/Quinoprotein amine dehydrogenase"/>
    <property type="match status" value="2"/>
</dbReference>
<dbReference type="PROSITE" id="PS51257">
    <property type="entry name" value="PROKAR_LIPOPROTEIN"/>
    <property type="match status" value="1"/>
</dbReference>
<evidence type="ECO:0000256" key="1">
    <source>
        <dbReference type="SAM" id="MobiDB-lite"/>
    </source>
</evidence>
<dbReference type="RefSeq" id="WP_011720845.1">
    <property type="nucleotide sequence ID" value="NC_008578.1"/>
</dbReference>
<sequence>MRGHLSWMGCAAAALVLVTACAAPNGQSPRAAGSAPGLAASKARNGSASPAGGASRGGAVGAAAVRQLRLRGQIGVRLAGETLAVTHDGGRTWAPVSLPAGLAPANIAAVDSAPDGAPLLAAVDPTGSVHVYRYAAEWSAVRLDPRWPAGTSTADGTEQVAFHPAAGGIVAVVVSLAGGGFSAEHALFVSTDNGGHFGPPATPNGPDVNVRWSGLLMVTPRIGVLVAGPTQELLLRTTDGGASWQRLSVPGVGGPGTFALGAPVLSGSRIDIPVTVQAAADGSREKFFLLASDDQGATFTVRGVALDIPADFAPTGAVTGNTGSTWWVVAPSIGTVYETTDDGASWRTVHETGLALNTVAVTLTGPAAATAVIAVNSCANDKSECTMTVTVEQTTDGGATWSPA</sequence>
<reference evidence="3 4" key="1">
    <citation type="journal article" date="2009" name="Genome Res.">
        <title>Complete genome of the cellulolytic thermophile Acidothermus cellulolyticus 11B provides insights into its ecophysiological and evolutionary adaptations.</title>
        <authorList>
            <person name="Barabote R.D."/>
            <person name="Xie G."/>
            <person name="Leu D.H."/>
            <person name="Normand P."/>
            <person name="Necsulea A."/>
            <person name="Daubin V."/>
            <person name="Medigue C."/>
            <person name="Adney W.S."/>
            <person name="Xu X.C."/>
            <person name="Lapidus A."/>
            <person name="Parales R.E."/>
            <person name="Detter C."/>
            <person name="Pujic P."/>
            <person name="Bruce D."/>
            <person name="Lavire C."/>
            <person name="Challacombe J.F."/>
            <person name="Brettin T.S."/>
            <person name="Berry A.M."/>
        </authorList>
    </citation>
    <scope>NUCLEOTIDE SEQUENCE [LARGE SCALE GENOMIC DNA]</scope>
    <source>
        <strain evidence="4">ATCC 43068 / DSM 8971 / 11B</strain>
    </source>
</reference>